<dbReference type="NCBIfam" id="TIGR00377">
    <property type="entry name" value="ant_ant_sig"/>
    <property type="match status" value="1"/>
</dbReference>
<evidence type="ECO:0000313" key="5">
    <source>
        <dbReference type="Proteomes" id="UP000295146"/>
    </source>
</evidence>
<dbReference type="CDD" id="cd07043">
    <property type="entry name" value="STAS_anti-anti-sigma_factors"/>
    <property type="match status" value="1"/>
</dbReference>
<proteinExistence type="inferred from homology"/>
<name>A0A4R8CK88_9ACTN</name>
<accession>A0A4R8CK88</accession>
<comment type="similarity">
    <text evidence="1 2">Belongs to the anti-sigma-factor antagonist family.</text>
</comment>
<reference evidence="4 5" key="1">
    <citation type="submission" date="2019-03" db="EMBL/GenBank/DDBJ databases">
        <title>Genomic Encyclopedia of Type Strains, Phase III (KMG-III): the genomes of soil and plant-associated and newly described type strains.</title>
        <authorList>
            <person name="Whitman W."/>
        </authorList>
    </citation>
    <scope>NUCLEOTIDE SEQUENCE [LARGE SCALE GENOMIC DNA]</scope>
    <source>
        <strain evidence="4 5">VKM Ac-2573</strain>
    </source>
</reference>
<evidence type="ECO:0000313" key="4">
    <source>
        <dbReference type="EMBL" id="TDW76491.1"/>
    </source>
</evidence>
<dbReference type="Pfam" id="PF01740">
    <property type="entry name" value="STAS"/>
    <property type="match status" value="1"/>
</dbReference>
<dbReference type="EMBL" id="SODP01000001">
    <property type="protein sequence ID" value="TDW76491.1"/>
    <property type="molecule type" value="Genomic_DNA"/>
</dbReference>
<dbReference type="RefSeq" id="WP_134099561.1">
    <property type="nucleotide sequence ID" value="NZ_SODP01000001.1"/>
</dbReference>
<dbReference type="InterPro" id="IPR002645">
    <property type="entry name" value="STAS_dom"/>
</dbReference>
<comment type="caution">
    <text evidence="4">The sequence shown here is derived from an EMBL/GenBank/DDBJ whole genome shotgun (WGS) entry which is preliminary data.</text>
</comment>
<dbReference type="InterPro" id="IPR036513">
    <property type="entry name" value="STAS_dom_sf"/>
</dbReference>
<dbReference type="SUPFAM" id="SSF52091">
    <property type="entry name" value="SpoIIaa-like"/>
    <property type="match status" value="1"/>
</dbReference>
<evidence type="ECO:0000259" key="3">
    <source>
        <dbReference type="PROSITE" id="PS50801"/>
    </source>
</evidence>
<gene>
    <name evidence="4" type="ORF">EV653_1648</name>
</gene>
<dbReference type="InterPro" id="IPR003658">
    <property type="entry name" value="Anti-sigma_ant"/>
</dbReference>
<dbReference type="OrthoDB" id="4870156at2"/>
<dbReference type="PANTHER" id="PTHR33495:SF2">
    <property type="entry name" value="ANTI-SIGMA FACTOR ANTAGONIST TM_1081-RELATED"/>
    <property type="match status" value="1"/>
</dbReference>
<dbReference type="PROSITE" id="PS50801">
    <property type="entry name" value="STAS"/>
    <property type="match status" value="1"/>
</dbReference>
<feature type="domain" description="STAS" evidence="3">
    <location>
        <begin position="5"/>
        <end position="109"/>
    </location>
</feature>
<sequence length="109" mass="11845">MTAYAEVDAWTSNGVQVVRISGEVDLTNAAEVRDAISRVASLDATAIAVDLTETAYLDSSGIAMLFRLAERLTHTRQELRIVVPPDSPLRAALELTDLPRTIAVQHTLE</sequence>
<dbReference type="GO" id="GO:0043856">
    <property type="term" value="F:anti-sigma factor antagonist activity"/>
    <property type="evidence" value="ECO:0007669"/>
    <property type="project" value="InterPro"/>
</dbReference>
<evidence type="ECO:0000256" key="2">
    <source>
        <dbReference type="RuleBase" id="RU003749"/>
    </source>
</evidence>
<protein>
    <recommendedName>
        <fullName evidence="2">Anti-sigma factor antagonist</fullName>
    </recommendedName>
</protein>
<dbReference type="Proteomes" id="UP000295146">
    <property type="component" value="Unassembled WGS sequence"/>
</dbReference>
<keyword evidence="5" id="KW-1185">Reference proteome</keyword>
<organism evidence="4 5">
    <name type="scientific">Kribbella pratensis</name>
    <dbReference type="NCBI Taxonomy" id="2512112"/>
    <lineage>
        <taxon>Bacteria</taxon>
        <taxon>Bacillati</taxon>
        <taxon>Actinomycetota</taxon>
        <taxon>Actinomycetes</taxon>
        <taxon>Propionibacteriales</taxon>
        <taxon>Kribbellaceae</taxon>
        <taxon>Kribbella</taxon>
    </lineage>
</organism>
<dbReference type="AlphaFoldDB" id="A0A4R8CK88"/>
<evidence type="ECO:0000256" key="1">
    <source>
        <dbReference type="ARBA" id="ARBA00009013"/>
    </source>
</evidence>
<dbReference type="Gene3D" id="3.30.750.24">
    <property type="entry name" value="STAS domain"/>
    <property type="match status" value="1"/>
</dbReference>
<dbReference type="PANTHER" id="PTHR33495">
    <property type="entry name" value="ANTI-SIGMA FACTOR ANTAGONIST TM_1081-RELATED-RELATED"/>
    <property type="match status" value="1"/>
</dbReference>